<dbReference type="AlphaFoldDB" id="A0AAC8YP71"/>
<accession>A0AAC8YP71</accession>
<evidence type="ECO:0000313" key="3">
    <source>
        <dbReference type="Proteomes" id="UP000075755"/>
    </source>
</evidence>
<protein>
    <recommendedName>
        <fullName evidence="5">DUF2848 domain-containing protein</fullName>
    </recommendedName>
</protein>
<name>A0AAC8YP71_AMIAI</name>
<dbReference type="Pfam" id="PF11010">
    <property type="entry name" value="DUF2848"/>
    <property type="match status" value="1"/>
</dbReference>
<gene>
    <name evidence="1" type="ORF">AA2016_2644</name>
    <name evidence="2" type="ORF">FHS67_000376</name>
</gene>
<dbReference type="Proteomes" id="UP000075755">
    <property type="component" value="Chromosome"/>
</dbReference>
<dbReference type="EMBL" id="JACICB010000001">
    <property type="protein sequence ID" value="MBB3704082.1"/>
    <property type="molecule type" value="Genomic_DNA"/>
</dbReference>
<dbReference type="InterPro" id="IPR036663">
    <property type="entry name" value="Fumarylacetoacetase_C_sf"/>
</dbReference>
<dbReference type="InterPro" id="IPR021269">
    <property type="entry name" value="DUF2848"/>
</dbReference>
<keyword evidence="4" id="KW-1185">Reference proteome</keyword>
<dbReference type="RefSeq" id="WP_067959964.1">
    <property type="nucleotide sequence ID" value="NZ_CP015005.1"/>
</dbReference>
<dbReference type="Proteomes" id="UP000577697">
    <property type="component" value="Unassembled WGS sequence"/>
</dbReference>
<reference evidence="1 3" key="1">
    <citation type="submission" date="2016-03" db="EMBL/GenBank/DDBJ databases">
        <title>Complete genome of Aminobacter aminovorans KCTC 2477.</title>
        <authorList>
            <person name="Kim K.M."/>
        </authorList>
    </citation>
    <scope>NUCLEOTIDE SEQUENCE [LARGE SCALE GENOMIC DNA]</scope>
    <source>
        <strain evidence="1 3">KCTC 2477</strain>
    </source>
</reference>
<evidence type="ECO:0000313" key="1">
    <source>
        <dbReference type="EMBL" id="AMS41569.1"/>
    </source>
</evidence>
<evidence type="ECO:0000313" key="2">
    <source>
        <dbReference type="EMBL" id="MBB3704082.1"/>
    </source>
</evidence>
<sequence>MSILKFQTPAGNALSIAAEQLLLAGYAGRNRADVEAHILEMRRLGVPVPAELPVFYRAMPCLLTQAGSVDVVGLDTRPEVEFVLLSWNGRRYVTVGNDQFDLAVERHGWGEKSKNLCQKIVAGTAWPVDEVILHWDRLVLELWSNDELLQQGCLDMLLEPDRLLERARCQASFDTGGILLFSGTIPALRPPGADMRNFCMKLRDPVLGREIVSQFVLCDISGSCSRRDVVVPA</sequence>
<dbReference type="SUPFAM" id="SSF56529">
    <property type="entry name" value="FAH"/>
    <property type="match status" value="1"/>
</dbReference>
<evidence type="ECO:0000313" key="4">
    <source>
        <dbReference type="Proteomes" id="UP000577697"/>
    </source>
</evidence>
<reference evidence="2 4" key="2">
    <citation type="submission" date="2020-08" db="EMBL/GenBank/DDBJ databases">
        <title>Genomic Encyclopedia of Type Strains, Phase IV (KMG-IV): sequencing the most valuable type-strain genomes for metagenomic binning, comparative biology and taxonomic classification.</title>
        <authorList>
            <person name="Goeker M."/>
        </authorList>
    </citation>
    <scope>NUCLEOTIDE SEQUENCE [LARGE SCALE GENOMIC DNA]</scope>
    <source>
        <strain evidence="2 4">DSM 10368</strain>
    </source>
</reference>
<proteinExistence type="predicted"/>
<dbReference type="KEGG" id="aak:AA2016_2644"/>
<dbReference type="EMBL" id="CP015005">
    <property type="protein sequence ID" value="AMS41569.1"/>
    <property type="molecule type" value="Genomic_DNA"/>
</dbReference>
<evidence type="ECO:0008006" key="5">
    <source>
        <dbReference type="Google" id="ProtNLM"/>
    </source>
</evidence>
<organism evidence="1 3">
    <name type="scientific">Aminobacter aminovorans</name>
    <name type="common">Chelatobacter heintzii</name>
    <dbReference type="NCBI Taxonomy" id="83263"/>
    <lineage>
        <taxon>Bacteria</taxon>
        <taxon>Pseudomonadati</taxon>
        <taxon>Pseudomonadota</taxon>
        <taxon>Alphaproteobacteria</taxon>
        <taxon>Hyphomicrobiales</taxon>
        <taxon>Phyllobacteriaceae</taxon>
        <taxon>Aminobacter</taxon>
    </lineage>
</organism>
<dbReference type="GO" id="GO:0003824">
    <property type="term" value="F:catalytic activity"/>
    <property type="evidence" value="ECO:0007669"/>
    <property type="project" value="InterPro"/>
</dbReference>